<comment type="caution">
    <text evidence="1">The sequence shown here is derived from an EMBL/GenBank/DDBJ whole genome shotgun (WGS) entry which is preliminary data.</text>
</comment>
<protein>
    <submittedName>
        <fullName evidence="1">Uncharacterized protein</fullName>
    </submittedName>
</protein>
<sequence>MATHFASVKAADPLSPTSPASTATGLNSSYTAALDDLVGRTDHEAWGLLTICTYPEASLDVTVNITRSKPIPISHKASDLTVFHYPPTLYVIHQSIFGVVKRHASDQSKRQGVQRARGVPSLGAHHNRGQRPYARTLTSETCSNLVTRSFESK</sequence>
<name>A0ACB8BTH7_9AGAM</name>
<accession>A0ACB8BTH7</accession>
<dbReference type="EMBL" id="MU266347">
    <property type="protein sequence ID" value="KAH7928949.1"/>
    <property type="molecule type" value="Genomic_DNA"/>
</dbReference>
<proteinExistence type="predicted"/>
<organism evidence="1 2">
    <name type="scientific">Leucogyrophana mollusca</name>
    <dbReference type="NCBI Taxonomy" id="85980"/>
    <lineage>
        <taxon>Eukaryota</taxon>
        <taxon>Fungi</taxon>
        <taxon>Dikarya</taxon>
        <taxon>Basidiomycota</taxon>
        <taxon>Agaricomycotina</taxon>
        <taxon>Agaricomycetes</taxon>
        <taxon>Agaricomycetidae</taxon>
        <taxon>Boletales</taxon>
        <taxon>Boletales incertae sedis</taxon>
        <taxon>Leucogyrophana</taxon>
    </lineage>
</organism>
<evidence type="ECO:0000313" key="2">
    <source>
        <dbReference type="Proteomes" id="UP000790709"/>
    </source>
</evidence>
<evidence type="ECO:0000313" key="1">
    <source>
        <dbReference type="EMBL" id="KAH7928949.1"/>
    </source>
</evidence>
<gene>
    <name evidence="1" type="ORF">BV22DRAFT_1044308</name>
</gene>
<keyword evidence="2" id="KW-1185">Reference proteome</keyword>
<reference evidence="1" key="1">
    <citation type="journal article" date="2021" name="New Phytol.">
        <title>Evolutionary innovations through gain and loss of genes in the ectomycorrhizal Boletales.</title>
        <authorList>
            <person name="Wu G."/>
            <person name="Miyauchi S."/>
            <person name="Morin E."/>
            <person name="Kuo A."/>
            <person name="Drula E."/>
            <person name="Varga T."/>
            <person name="Kohler A."/>
            <person name="Feng B."/>
            <person name="Cao Y."/>
            <person name="Lipzen A."/>
            <person name="Daum C."/>
            <person name="Hundley H."/>
            <person name="Pangilinan J."/>
            <person name="Johnson J."/>
            <person name="Barry K."/>
            <person name="LaButti K."/>
            <person name="Ng V."/>
            <person name="Ahrendt S."/>
            <person name="Min B."/>
            <person name="Choi I.G."/>
            <person name="Park H."/>
            <person name="Plett J.M."/>
            <person name="Magnuson J."/>
            <person name="Spatafora J.W."/>
            <person name="Nagy L.G."/>
            <person name="Henrissat B."/>
            <person name="Grigoriev I.V."/>
            <person name="Yang Z.L."/>
            <person name="Xu J."/>
            <person name="Martin F.M."/>
        </authorList>
    </citation>
    <scope>NUCLEOTIDE SEQUENCE</scope>
    <source>
        <strain evidence="1">KUC20120723A-06</strain>
    </source>
</reference>
<dbReference type="Proteomes" id="UP000790709">
    <property type="component" value="Unassembled WGS sequence"/>
</dbReference>